<keyword evidence="4 5" id="KW-0472">Membrane</keyword>
<protein>
    <recommendedName>
        <fullName evidence="7">Receptor ligand binding region domain-containing protein</fullName>
    </recommendedName>
</protein>
<dbReference type="InterPro" id="IPR028082">
    <property type="entry name" value="Peripla_BP_I"/>
</dbReference>
<reference evidence="8" key="1">
    <citation type="submission" date="2020-06" db="EMBL/GenBank/DDBJ databases">
        <title>WGS assembly of Ceratodon purpureus strain R40.</title>
        <authorList>
            <person name="Carey S.B."/>
            <person name="Jenkins J."/>
            <person name="Shu S."/>
            <person name="Lovell J.T."/>
            <person name="Sreedasyam A."/>
            <person name="Maumus F."/>
            <person name="Tiley G.P."/>
            <person name="Fernandez-Pozo N."/>
            <person name="Barry K."/>
            <person name="Chen C."/>
            <person name="Wang M."/>
            <person name="Lipzen A."/>
            <person name="Daum C."/>
            <person name="Saski C.A."/>
            <person name="Payton A.C."/>
            <person name="Mcbreen J.C."/>
            <person name="Conrad R.E."/>
            <person name="Kollar L.M."/>
            <person name="Olsson S."/>
            <person name="Huttunen S."/>
            <person name="Landis J.B."/>
            <person name="Wickett N.J."/>
            <person name="Johnson M.G."/>
            <person name="Rensing S.A."/>
            <person name="Grimwood J."/>
            <person name="Schmutz J."/>
            <person name="Mcdaniel S.F."/>
        </authorList>
    </citation>
    <scope>NUCLEOTIDE SEQUENCE</scope>
    <source>
        <strain evidence="8">R40</strain>
    </source>
</reference>
<keyword evidence="9" id="KW-1185">Reference proteome</keyword>
<evidence type="ECO:0000313" key="9">
    <source>
        <dbReference type="Proteomes" id="UP000822688"/>
    </source>
</evidence>
<keyword evidence="6" id="KW-0732">Signal</keyword>
<evidence type="ECO:0000256" key="1">
    <source>
        <dbReference type="ARBA" id="ARBA00004370"/>
    </source>
</evidence>
<feature type="domain" description="Receptor ligand binding region" evidence="7">
    <location>
        <begin position="52"/>
        <end position="364"/>
    </location>
</feature>
<feature type="chain" id="PRO_5035837705" description="Receptor ligand binding region domain-containing protein" evidence="6">
    <location>
        <begin position="20"/>
        <end position="482"/>
    </location>
</feature>
<dbReference type="InterPro" id="IPR051010">
    <property type="entry name" value="BCAA_transport"/>
</dbReference>
<dbReference type="PANTHER" id="PTHR30483">
    <property type="entry name" value="LEUCINE-SPECIFIC-BINDING PROTEIN"/>
    <property type="match status" value="1"/>
</dbReference>
<comment type="caution">
    <text evidence="8">The sequence shown here is derived from an EMBL/GenBank/DDBJ whole genome shotgun (WGS) entry which is preliminary data.</text>
</comment>
<dbReference type="PANTHER" id="PTHR30483:SF6">
    <property type="entry name" value="PERIPLASMIC BINDING PROTEIN OF ABC TRANSPORTER FOR NATURAL AMINO ACIDS"/>
    <property type="match status" value="1"/>
</dbReference>
<proteinExistence type="predicted"/>
<dbReference type="AlphaFoldDB" id="A0A8T0IIJ0"/>
<sequence length="482" mass="52738">MATSWVVLFLVGILSLTSQFDIIRAQGKPEYTLAFLGPAAASEIPTRLAVEWESAFKVAVEVENAIPGRPYRLSPFEQESDCDWQQAYHGADVIAKLDPQTYAPVIGVVGPACSGAAMSSSSVVKTKNISMVSFAATAEPISADREWFDNLFRTVYSDKYQGQAIAASIAKLNMTAVTILHTKQYYSMNLAQNINESVNGAIPVNVVMLENSENSTIDFVQLQTVMDGLDPNNFVILCLHPQGAHDAFGYLNAQGRLDTPWWYFGTDGVTALDPEDEDPAIVTKLIGEIGVAPFGGDYSNDSACQNYWDYWKAAEYPGLPAQGMAQSRSYTPYLLDAVKLYFQACDILWRANTNITALNVWNTLKGGIPAFRGCTGWVAIDPLTGSRNTVVQPPVYDLVSFAQLDWEPKGRIENSQFLTLQPLQRPTTVTPGSSGKKSKTGAVVGAVFGVLIVAGLLIGGFMLWKKKQDNYYNPTSFVRTMH</sequence>
<dbReference type="InterPro" id="IPR001828">
    <property type="entry name" value="ANF_lig-bd_rcpt"/>
</dbReference>
<keyword evidence="3 5" id="KW-1133">Transmembrane helix</keyword>
<keyword evidence="2 5" id="KW-0812">Transmembrane</keyword>
<dbReference type="GO" id="GO:0016020">
    <property type="term" value="C:membrane"/>
    <property type="evidence" value="ECO:0007669"/>
    <property type="project" value="UniProtKB-SubCell"/>
</dbReference>
<dbReference type="Pfam" id="PF01094">
    <property type="entry name" value="ANF_receptor"/>
    <property type="match status" value="1"/>
</dbReference>
<dbReference type="Proteomes" id="UP000822688">
    <property type="component" value="Chromosome 3"/>
</dbReference>
<dbReference type="EMBL" id="CM026423">
    <property type="protein sequence ID" value="KAG0582686.1"/>
    <property type="molecule type" value="Genomic_DNA"/>
</dbReference>
<gene>
    <name evidence="8" type="ORF">KC19_3G077300</name>
</gene>
<evidence type="ECO:0000256" key="3">
    <source>
        <dbReference type="ARBA" id="ARBA00022989"/>
    </source>
</evidence>
<evidence type="ECO:0000256" key="2">
    <source>
        <dbReference type="ARBA" id="ARBA00022692"/>
    </source>
</evidence>
<evidence type="ECO:0000256" key="5">
    <source>
        <dbReference type="SAM" id="Phobius"/>
    </source>
</evidence>
<dbReference type="SUPFAM" id="SSF53822">
    <property type="entry name" value="Periplasmic binding protein-like I"/>
    <property type="match status" value="1"/>
</dbReference>
<evidence type="ECO:0000256" key="6">
    <source>
        <dbReference type="SAM" id="SignalP"/>
    </source>
</evidence>
<feature type="transmembrane region" description="Helical" evidence="5">
    <location>
        <begin position="442"/>
        <end position="464"/>
    </location>
</feature>
<accession>A0A8T0IIJ0</accession>
<organism evidence="8 9">
    <name type="scientific">Ceratodon purpureus</name>
    <name type="common">Fire moss</name>
    <name type="synonym">Dicranum purpureum</name>
    <dbReference type="NCBI Taxonomy" id="3225"/>
    <lineage>
        <taxon>Eukaryota</taxon>
        <taxon>Viridiplantae</taxon>
        <taxon>Streptophyta</taxon>
        <taxon>Embryophyta</taxon>
        <taxon>Bryophyta</taxon>
        <taxon>Bryophytina</taxon>
        <taxon>Bryopsida</taxon>
        <taxon>Dicranidae</taxon>
        <taxon>Pseudoditrichales</taxon>
        <taxon>Ditrichaceae</taxon>
        <taxon>Ceratodon</taxon>
    </lineage>
</organism>
<dbReference type="Gene3D" id="3.40.50.2300">
    <property type="match status" value="2"/>
</dbReference>
<evidence type="ECO:0000256" key="4">
    <source>
        <dbReference type="ARBA" id="ARBA00023136"/>
    </source>
</evidence>
<feature type="signal peptide" evidence="6">
    <location>
        <begin position="1"/>
        <end position="19"/>
    </location>
</feature>
<name>A0A8T0IIJ0_CERPU</name>
<evidence type="ECO:0000313" key="8">
    <source>
        <dbReference type="EMBL" id="KAG0582686.1"/>
    </source>
</evidence>
<comment type="subcellular location">
    <subcellularLocation>
        <location evidence="1">Membrane</location>
    </subcellularLocation>
</comment>
<evidence type="ECO:0000259" key="7">
    <source>
        <dbReference type="Pfam" id="PF01094"/>
    </source>
</evidence>